<sequence length="71" mass="8353">MSEECPKCPAQTVTDPPKVVYQDYYHPQVVNVIHPVEIVRRHHCVPVPRHCYTYSVKDIMCDNTMMPRGRR</sequence>
<name>A0AAD0KJ40_9BACL</name>
<proteinExistence type="predicted"/>
<dbReference type="AlphaFoldDB" id="A0AAD0KJ40"/>
<protein>
    <recommendedName>
        <fullName evidence="3">Spore coat protein D</fullName>
    </recommendedName>
</protein>
<dbReference type="Proteomes" id="UP000249163">
    <property type="component" value="Chromosome"/>
</dbReference>
<accession>A0AAD0KJ40</accession>
<evidence type="ECO:0000313" key="1">
    <source>
        <dbReference type="EMBL" id="AWV34179.1"/>
    </source>
</evidence>
<dbReference type="EMBL" id="CP021965">
    <property type="protein sequence ID" value="AWV34179.1"/>
    <property type="molecule type" value="Genomic_DNA"/>
</dbReference>
<organism evidence="1 2">
    <name type="scientific">Paenibacillus odorifer</name>
    <dbReference type="NCBI Taxonomy" id="189426"/>
    <lineage>
        <taxon>Bacteria</taxon>
        <taxon>Bacillati</taxon>
        <taxon>Bacillota</taxon>
        <taxon>Bacilli</taxon>
        <taxon>Bacillales</taxon>
        <taxon>Paenibacillaceae</taxon>
        <taxon>Paenibacillus</taxon>
    </lineage>
</organism>
<evidence type="ECO:0000313" key="2">
    <source>
        <dbReference type="Proteomes" id="UP000249163"/>
    </source>
</evidence>
<reference evidence="1 2" key="1">
    <citation type="submission" date="2017-06" db="EMBL/GenBank/DDBJ databases">
        <title>Complete genome sequence of Paenibacillus odorifer CBA7130.</title>
        <authorList>
            <person name="Nam Y.-D."/>
            <person name="Kang J."/>
            <person name="Chung W.-H."/>
        </authorList>
    </citation>
    <scope>NUCLEOTIDE SEQUENCE [LARGE SCALE GENOMIC DNA]</scope>
    <source>
        <strain evidence="1 2">CBA7130</strain>
    </source>
</reference>
<gene>
    <name evidence="1" type="ORF">CD191_17025</name>
</gene>
<evidence type="ECO:0008006" key="3">
    <source>
        <dbReference type="Google" id="ProtNLM"/>
    </source>
</evidence>